<gene>
    <name evidence="3" type="ORF">ABWT76_005210</name>
</gene>
<dbReference type="EC" id="3.1.-.-" evidence="3"/>
<name>A0AAU8JEB8_9CYAN</name>
<dbReference type="InterPro" id="IPR003477">
    <property type="entry name" value="PemK-like"/>
</dbReference>
<dbReference type="GO" id="GO:0003677">
    <property type="term" value="F:DNA binding"/>
    <property type="evidence" value="ECO:0007669"/>
    <property type="project" value="InterPro"/>
</dbReference>
<reference evidence="3" key="1">
    <citation type="submission" date="2024-07" db="EMBL/GenBank/DDBJ databases">
        <authorList>
            <person name="Kim Y.J."/>
            <person name="Jeong J.Y."/>
        </authorList>
    </citation>
    <scope>NUCLEOTIDE SEQUENCE</scope>
    <source>
        <strain evidence="3">GIHE-MW2</strain>
    </source>
</reference>
<evidence type="ECO:0000256" key="2">
    <source>
        <dbReference type="ARBA" id="ARBA00022649"/>
    </source>
</evidence>
<organism evidence="3">
    <name type="scientific">Planktothricoides raciborskii GIHE-MW2</name>
    <dbReference type="NCBI Taxonomy" id="2792601"/>
    <lineage>
        <taxon>Bacteria</taxon>
        <taxon>Bacillati</taxon>
        <taxon>Cyanobacteriota</taxon>
        <taxon>Cyanophyceae</taxon>
        <taxon>Oscillatoriophycideae</taxon>
        <taxon>Oscillatoriales</taxon>
        <taxon>Oscillatoriaceae</taxon>
        <taxon>Planktothricoides</taxon>
    </lineage>
</organism>
<dbReference type="InterPro" id="IPR011067">
    <property type="entry name" value="Plasmid_toxin/cell-grow_inhib"/>
</dbReference>
<protein>
    <submittedName>
        <fullName evidence="3">Type II toxin-antitoxin system PemK/MazF family toxin</fullName>
        <ecNumber evidence="3">3.1.-.-</ecNumber>
    </submittedName>
</protein>
<dbReference type="EMBL" id="CP159837">
    <property type="protein sequence ID" value="XCM36449.1"/>
    <property type="molecule type" value="Genomic_DNA"/>
</dbReference>
<evidence type="ECO:0000313" key="3">
    <source>
        <dbReference type="EMBL" id="XCM36449.1"/>
    </source>
</evidence>
<sequence>MASYSKNEIILVRYPFSDLSSSKVRPAVVVSSPHPSQDILIVPLTSKTVSLLDGEFALVDWSAAGLNVATAVKRGLYTVHENLVIKAIGKLSDADAKQLEQSLRGWLGLI</sequence>
<dbReference type="Pfam" id="PF02452">
    <property type="entry name" value="PemK_toxin"/>
    <property type="match status" value="1"/>
</dbReference>
<accession>A0AAU8JEB8</accession>
<dbReference type="SUPFAM" id="SSF50118">
    <property type="entry name" value="Cell growth inhibitor/plasmid maintenance toxic component"/>
    <property type="match status" value="1"/>
</dbReference>
<evidence type="ECO:0000256" key="1">
    <source>
        <dbReference type="ARBA" id="ARBA00007521"/>
    </source>
</evidence>
<dbReference type="Gene3D" id="2.30.30.110">
    <property type="match status" value="1"/>
</dbReference>
<keyword evidence="2" id="KW-1277">Toxin-antitoxin system</keyword>
<dbReference type="GO" id="GO:0016787">
    <property type="term" value="F:hydrolase activity"/>
    <property type="evidence" value="ECO:0007669"/>
    <property type="project" value="UniProtKB-KW"/>
</dbReference>
<keyword evidence="3" id="KW-0378">Hydrolase</keyword>
<proteinExistence type="inferred from homology"/>
<dbReference type="AlphaFoldDB" id="A0AAU8JEB8"/>
<comment type="similarity">
    <text evidence="1">Belongs to the PemK/MazF family.</text>
</comment>
<dbReference type="RefSeq" id="WP_054467257.1">
    <property type="nucleotide sequence ID" value="NZ_CP159837.1"/>
</dbReference>